<organism evidence="1 2">
    <name type="scientific">Rohdeia mirabilis</name>
    <dbReference type="NCBI Taxonomy" id="2528008"/>
    <lineage>
        <taxon>Bacteria</taxon>
        <taxon>Pseudomonadati</taxon>
        <taxon>Planctomycetota</taxon>
        <taxon>Planctomycetia</taxon>
        <taxon>Planctomycetia incertae sedis</taxon>
        <taxon>Rohdeia</taxon>
    </lineage>
</organism>
<evidence type="ECO:0000313" key="2">
    <source>
        <dbReference type="Proteomes" id="UP000319342"/>
    </source>
</evidence>
<proteinExistence type="predicted"/>
<evidence type="ECO:0000313" key="1">
    <source>
        <dbReference type="EMBL" id="QDU85866.1"/>
    </source>
</evidence>
<keyword evidence="2" id="KW-1185">Reference proteome</keyword>
<dbReference type="NCBIfam" id="TIGR04336">
    <property type="entry name" value="AmmeMemoSam_B"/>
    <property type="match status" value="1"/>
</dbReference>
<dbReference type="InterPro" id="IPR002737">
    <property type="entry name" value="MEMO1_fam"/>
</dbReference>
<dbReference type="RefSeq" id="WP_419185970.1">
    <property type="nucleotide sequence ID" value="NZ_CP036290.1"/>
</dbReference>
<sequence length="410" mass="43430">MSAPPPLRRLGVSAPLPGDQVALYDPLGVSASAAGGLLIGLEEWTWAQGFDGETGVVELAQRIGLGARGPVQPEAIAALAEHLSREHLLEDARFRSAQERAFEEFRRCERRVALGAGTEYPSDPFDLRVRLGGVVADDWYMPRLAGALAIWAPGGPLPNASGLYGRAWASVRHARDEIDRIVVLGSVGAPLSQLLVPLAKDFETPLGPVAVDRAALAELGVLPGRDQLAHARASVIERQVLLARLLFPTTPVVPLLVGALETDGDPRSDERVEAALAGLDRIVAMEGRTLIVAAADLYHLRAPHAGTEGGPRGTLMAGARGADISGCDRRALDAVDELDAEAFADIALGDGDPGRASQAAATYLLLRHLEGRPEFEAGELRSSILGYLQCPAPQVLFSAGAAVFYREVAW</sequence>
<dbReference type="AlphaFoldDB" id="A0A518D313"/>
<reference evidence="1 2" key="1">
    <citation type="submission" date="2019-02" db="EMBL/GenBank/DDBJ databases">
        <title>Deep-cultivation of Planctomycetes and their phenomic and genomic characterization uncovers novel biology.</title>
        <authorList>
            <person name="Wiegand S."/>
            <person name="Jogler M."/>
            <person name="Boedeker C."/>
            <person name="Pinto D."/>
            <person name="Vollmers J."/>
            <person name="Rivas-Marin E."/>
            <person name="Kohn T."/>
            <person name="Peeters S.H."/>
            <person name="Heuer A."/>
            <person name="Rast P."/>
            <person name="Oberbeckmann S."/>
            <person name="Bunk B."/>
            <person name="Jeske O."/>
            <person name="Meyerdierks A."/>
            <person name="Storesund J.E."/>
            <person name="Kallscheuer N."/>
            <person name="Luecker S."/>
            <person name="Lage O.M."/>
            <person name="Pohl T."/>
            <person name="Merkel B.J."/>
            <person name="Hornburger P."/>
            <person name="Mueller R.-W."/>
            <person name="Bruemmer F."/>
            <person name="Labrenz M."/>
            <person name="Spormann A.M."/>
            <person name="Op den Camp H."/>
            <person name="Overmann J."/>
            <person name="Amann R."/>
            <person name="Jetten M.S.M."/>
            <person name="Mascher T."/>
            <person name="Medema M.H."/>
            <person name="Devos D.P."/>
            <person name="Kaster A.-K."/>
            <person name="Ovreas L."/>
            <person name="Rohde M."/>
            <person name="Galperin M.Y."/>
            <person name="Jogler C."/>
        </authorList>
    </citation>
    <scope>NUCLEOTIDE SEQUENCE [LARGE SCALE GENOMIC DNA]</scope>
    <source>
        <strain evidence="1 2">Pla163</strain>
    </source>
</reference>
<accession>A0A518D313</accession>
<dbReference type="EMBL" id="CP036290">
    <property type="protein sequence ID" value="QDU85866.1"/>
    <property type="molecule type" value="Genomic_DNA"/>
</dbReference>
<name>A0A518D313_9BACT</name>
<dbReference type="Gene3D" id="3.40.830.10">
    <property type="entry name" value="LigB-like"/>
    <property type="match status" value="1"/>
</dbReference>
<protein>
    <submittedName>
        <fullName evidence="1">Memo-like protein</fullName>
    </submittedName>
</protein>
<dbReference type="Proteomes" id="UP000319342">
    <property type="component" value="Chromosome"/>
</dbReference>
<dbReference type="Pfam" id="PF01875">
    <property type="entry name" value="Memo"/>
    <property type="match status" value="1"/>
</dbReference>
<gene>
    <name evidence="1" type="ORF">Pla163_30120</name>
</gene>